<comment type="similarity">
    <text evidence="5">Belongs to the 4-toluene sulfonate uptake permease (TSUP) (TC 2.A.102) family.</text>
</comment>
<evidence type="ECO:0000313" key="7">
    <source>
        <dbReference type="Proteomes" id="UP000322699"/>
    </source>
</evidence>
<reference evidence="6 7" key="1">
    <citation type="submission" date="2019-08" db="EMBL/GenBank/DDBJ databases">
        <title>Deep-cultivation of Planctomycetes and their phenomic and genomic characterization uncovers novel biology.</title>
        <authorList>
            <person name="Wiegand S."/>
            <person name="Jogler M."/>
            <person name="Boedeker C."/>
            <person name="Pinto D."/>
            <person name="Vollmers J."/>
            <person name="Rivas-Marin E."/>
            <person name="Kohn T."/>
            <person name="Peeters S.H."/>
            <person name="Heuer A."/>
            <person name="Rast P."/>
            <person name="Oberbeckmann S."/>
            <person name="Bunk B."/>
            <person name="Jeske O."/>
            <person name="Meyerdierks A."/>
            <person name="Storesund J.E."/>
            <person name="Kallscheuer N."/>
            <person name="Luecker S."/>
            <person name="Lage O.M."/>
            <person name="Pohl T."/>
            <person name="Merkel B.J."/>
            <person name="Hornburger P."/>
            <person name="Mueller R.-W."/>
            <person name="Bruemmer F."/>
            <person name="Labrenz M."/>
            <person name="Spormann A.M."/>
            <person name="Op Den Camp H."/>
            <person name="Overmann J."/>
            <person name="Amann R."/>
            <person name="Jetten M.S.M."/>
            <person name="Mascher T."/>
            <person name="Medema M.H."/>
            <person name="Devos D.P."/>
            <person name="Kaster A.-K."/>
            <person name="Ovreas L."/>
            <person name="Rohde M."/>
            <person name="Galperin M.Y."/>
            <person name="Jogler C."/>
        </authorList>
    </citation>
    <scope>NUCLEOTIDE SEQUENCE [LARGE SCALE GENOMIC DNA]</scope>
    <source>
        <strain evidence="6 7">LF1</strain>
    </source>
</reference>
<evidence type="ECO:0000256" key="2">
    <source>
        <dbReference type="ARBA" id="ARBA00022692"/>
    </source>
</evidence>
<dbReference type="OrthoDB" id="560496at2"/>
<keyword evidence="4 5" id="KW-0472">Membrane</keyword>
<proteinExistence type="inferred from homology"/>
<evidence type="ECO:0000313" key="6">
    <source>
        <dbReference type="EMBL" id="KAA1260203.1"/>
    </source>
</evidence>
<dbReference type="PANTHER" id="PTHR43701">
    <property type="entry name" value="MEMBRANE TRANSPORTER PROTEIN MJ0441-RELATED"/>
    <property type="match status" value="1"/>
</dbReference>
<name>A0A5B1CLG0_9BACT</name>
<organism evidence="6 7">
    <name type="scientific">Rubripirellula obstinata</name>
    <dbReference type="NCBI Taxonomy" id="406547"/>
    <lineage>
        <taxon>Bacteria</taxon>
        <taxon>Pseudomonadati</taxon>
        <taxon>Planctomycetota</taxon>
        <taxon>Planctomycetia</taxon>
        <taxon>Pirellulales</taxon>
        <taxon>Pirellulaceae</taxon>
        <taxon>Rubripirellula</taxon>
    </lineage>
</organism>
<evidence type="ECO:0000256" key="3">
    <source>
        <dbReference type="ARBA" id="ARBA00022989"/>
    </source>
</evidence>
<comment type="caution">
    <text evidence="6">The sequence shown here is derived from an EMBL/GenBank/DDBJ whole genome shotgun (WGS) entry which is preliminary data.</text>
</comment>
<accession>A0A5B1CLG0</accession>
<feature type="transmembrane region" description="Helical" evidence="5">
    <location>
        <begin position="172"/>
        <end position="193"/>
    </location>
</feature>
<evidence type="ECO:0000256" key="1">
    <source>
        <dbReference type="ARBA" id="ARBA00004141"/>
    </source>
</evidence>
<dbReference type="EMBL" id="VRLW01000001">
    <property type="protein sequence ID" value="KAA1260203.1"/>
    <property type="molecule type" value="Genomic_DNA"/>
</dbReference>
<keyword evidence="2 5" id="KW-0812">Transmembrane</keyword>
<dbReference type="InterPro" id="IPR002781">
    <property type="entry name" value="TM_pro_TauE-like"/>
</dbReference>
<protein>
    <recommendedName>
        <fullName evidence="5">Probable membrane transporter protein</fullName>
    </recommendedName>
</protein>
<dbReference type="PANTHER" id="PTHR43701:SF5">
    <property type="entry name" value="MEMBRANE TRANSPORTER PROTEIN-RELATED"/>
    <property type="match status" value="1"/>
</dbReference>
<evidence type="ECO:0000256" key="4">
    <source>
        <dbReference type="ARBA" id="ARBA00023136"/>
    </source>
</evidence>
<feature type="transmembrane region" description="Helical" evidence="5">
    <location>
        <begin position="205"/>
        <end position="227"/>
    </location>
</feature>
<dbReference type="AlphaFoldDB" id="A0A5B1CLG0"/>
<dbReference type="Proteomes" id="UP000322699">
    <property type="component" value="Unassembled WGS sequence"/>
</dbReference>
<gene>
    <name evidence="6" type="ORF">LF1_27420</name>
</gene>
<feature type="transmembrane region" description="Helical" evidence="5">
    <location>
        <begin position="233"/>
        <end position="250"/>
    </location>
</feature>
<comment type="subcellular location">
    <subcellularLocation>
        <location evidence="5">Cell membrane</location>
        <topology evidence="5">Multi-pass membrane protein</topology>
    </subcellularLocation>
    <subcellularLocation>
        <location evidence="1">Membrane</location>
        <topology evidence="1">Multi-pass membrane protein</topology>
    </subcellularLocation>
</comment>
<keyword evidence="3 5" id="KW-1133">Transmembrane helix</keyword>
<feature type="transmembrane region" description="Helical" evidence="5">
    <location>
        <begin position="47"/>
        <end position="65"/>
    </location>
</feature>
<sequence length="251" mass="26544">MILMDLGIAWLCLLFFAVAAVYSAAGFGGGSSYLAILSFALDDFLGVRTLALLCNLVVVGGSVPLFWKHGFLPPRRAIPLVAASIPAAFIAAQLRLADETFLTILGMTLVAAAIVMFLQRRDSVAAGDRQSKMIDASIGGGVGFLAGLVGIGGGIFLSPLLHLTRWDAAKRIAAVAAFFILVNSFAGLAGLMVSQQFEIAQTKWLWVLPAVFIGGQIGVRFCLNSVAVRRIRLLTAVIVLIAGLRILVVVM</sequence>
<keyword evidence="7" id="KW-1185">Reference proteome</keyword>
<feature type="transmembrane region" description="Helical" evidence="5">
    <location>
        <begin position="138"/>
        <end position="160"/>
    </location>
</feature>
<evidence type="ECO:0000256" key="5">
    <source>
        <dbReference type="RuleBase" id="RU363041"/>
    </source>
</evidence>
<dbReference type="InterPro" id="IPR051598">
    <property type="entry name" value="TSUP/Inactive_protease-like"/>
</dbReference>
<keyword evidence="5" id="KW-1003">Cell membrane</keyword>
<feature type="transmembrane region" description="Helical" evidence="5">
    <location>
        <begin position="100"/>
        <end position="118"/>
    </location>
</feature>
<dbReference type="GO" id="GO:0005886">
    <property type="term" value="C:plasma membrane"/>
    <property type="evidence" value="ECO:0007669"/>
    <property type="project" value="UniProtKB-SubCell"/>
</dbReference>
<dbReference type="Pfam" id="PF01925">
    <property type="entry name" value="TauE"/>
    <property type="match status" value="1"/>
</dbReference>